<reference evidence="9 10" key="1">
    <citation type="submission" date="2015-12" db="EMBL/GenBank/DDBJ databases">
        <title>Draft Genome Sequence of Olsenella scatoligenes SK9K4T; a Producer of 3-Methylindole- (skatole) and 4-Methylphenol- (p-cresol) Isolated from Pig Feces.</title>
        <authorList>
            <person name="Li X."/>
            <person name="Borg B."/>
            <person name="Canibe N."/>
        </authorList>
    </citation>
    <scope>NUCLEOTIDE SEQUENCE [LARGE SCALE GENOMIC DNA]</scope>
    <source>
        <strain evidence="9 10">SK9K4</strain>
    </source>
</reference>
<dbReference type="NCBIfam" id="TIGR00536">
    <property type="entry name" value="hemK_fam"/>
    <property type="match status" value="1"/>
</dbReference>
<dbReference type="GO" id="GO:0102559">
    <property type="term" value="F:peptide chain release factor N(5)-glutamine methyltransferase activity"/>
    <property type="evidence" value="ECO:0007669"/>
    <property type="project" value="UniProtKB-EC"/>
</dbReference>
<dbReference type="InterPro" id="IPR040758">
    <property type="entry name" value="PrmC_N"/>
</dbReference>
<dbReference type="InterPro" id="IPR050320">
    <property type="entry name" value="N5-glutamine_MTase"/>
</dbReference>
<dbReference type="InterPro" id="IPR007848">
    <property type="entry name" value="Small_mtfrase_dom"/>
</dbReference>
<dbReference type="HAMAP" id="MF_02126">
    <property type="entry name" value="RF_methyltr_PrmC"/>
    <property type="match status" value="1"/>
</dbReference>
<keyword evidence="1 5" id="KW-0489">Methyltransferase</keyword>
<comment type="caution">
    <text evidence="5">Lacks conserved residue(s) required for the propagation of feature annotation.</text>
</comment>
<evidence type="ECO:0000256" key="4">
    <source>
        <dbReference type="ARBA" id="ARBA00048391"/>
    </source>
</evidence>
<proteinExistence type="inferred from homology"/>
<dbReference type="InterPro" id="IPR019874">
    <property type="entry name" value="RF_methyltr_PrmC"/>
</dbReference>
<dbReference type="OrthoDB" id="9800643at2"/>
<dbReference type="GO" id="GO:0032259">
    <property type="term" value="P:methylation"/>
    <property type="evidence" value="ECO:0007669"/>
    <property type="project" value="UniProtKB-KW"/>
</dbReference>
<dbReference type="Pfam" id="PF05175">
    <property type="entry name" value="MTS"/>
    <property type="match status" value="1"/>
</dbReference>
<evidence type="ECO:0000256" key="2">
    <source>
        <dbReference type="ARBA" id="ARBA00022679"/>
    </source>
</evidence>
<dbReference type="Gene3D" id="1.10.8.10">
    <property type="entry name" value="DNA helicase RuvA subunit, C-terminal domain"/>
    <property type="match status" value="1"/>
</dbReference>
<keyword evidence="3 5" id="KW-0949">S-adenosyl-L-methionine</keyword>
<evidence type="ECO:0000256" key="6">
    <source>
        <dbReference type="SAM" id="MobiDB-lite"/>
    </source>
</evidence>
<accession>A0A124EGX1</accession>
<evidence type="ECO:0000256" key="1">
    <source>
        <dbReference type="ARBA" id="ARBA00022603"/>
    </source>
</evidence>
<comment type="similarity">
    <text evidence="5">Belongs to the protein N5-glutamine methyltransferase family. PrmC subfamily.</text>
</comment>
<evidence type="ECO:0000256" key="3">
    <source>
        <dbReference type="ARBA" id="ARBA00022691"/>
    </source>
</evidence>
<feature type="compositionally biased region" description="Low complexity" evidence="6">
    <location>
        <begin position="160"/>
        <end position="171"/>
    </location>
</feature>
<dbReference type="AlphaFoldDB" id="A0A124EGX1"/>
<dbReference type="InterPro" id="IPR002052">
    <property type="entry name" value="DNA_methylase_N6_adenine_CS"/>
</dbReference>
<dbReference type="SUPFAM" id="SSF53335">
    <property type="entry name" value="S-adenosyl-L-methionine-dependent methyltransferases"/>
    <property type="match status" value="1"/>
</dbReference>
<evidence type="ECO:0000259" key="7">
    <source>
        <dbReference type="Pfam" id="PF05175"/>
    </source>
</evidence>
<organism evidence="9 10">
    <name type="scientific">Tractidigestivibacter scatoligenes</name>
    <name type="common">Olsenella scatoligenes</name>
    <dbReference type="NCBI Taxonomy" id="1299998"/>
    <lineage>
        <taxon>Bacteria</taxon>
        <taxon>Bacillati</taxon>
        <taxon>Actinomycetota</taxon>
        <taxon>Coriobacteriia</taxon>
        <taxon>Coriobacteriales</taxon>
        <taxon>Atopobiaceae</taxon>
        <taxon>Tractidigestivibacter</taxon>
    </lineage>
</organism>
<feature type="domain" description="Methyltransferase small" evidence="7">
    <location>
        <begin position="183"/>
        <end position="262"/>
    </location>
</feature>
<dbReference type="CDD" id="cd02440">
    <property type="entry name" value="AdoMet_MTases"/>
    <property type="match status" value="1"/>
</dbReference>
<protein>
    <recommendedName>
        <fullName evidence="5">Release factor glutamine methyltransferase</fullName>
        <shortName evidence="5">RF MTase</shortName>
        <ecNumber evidence="5">2.1.1.297</ecNumber>
    </recommendedName>
    <alternativeName>
        <fullName evidence="5">N5-glutamine methyltransferase PrmC</fullName>
    </alternativeName>
    <alternativeName>
        <fullName evidence="5">Protein-(glutamine-N5) MTase PrmC</fullName>
    </alternativeName>
    <alternativeName>
        <fullName evidence="5">Protein-glutamine N-methyltransferase PrmC</fullName>
    </alternativeName>
</protein>
<dbReference type="EC" id="2.1.1.297" evidence="5"/>
<dbReference type="STRING" id="1299998.AUL39_00090"/>
<dbReference type="PANTHER" id="PTHR18895">
    <property type="entry name" value="HEMK METHYLTRANSFERASE"/>
    <property type="match status" value="1"/>
</dbReference>
<feature type="binding site" evidence="5">
    <location>
        <begin position="189"/>
        <end position="193"/>
    </location>
    <ligand>
        <name>S-adenosyl-L-methionine</name>
        <dbReference type="ChEBI" id="CHEBI:59789"/>
    </ligand>
</feature>
<evidence type="ECO:0000313" key="10">
    <source>
        <dbReference type="Proteomes" id="UP000054078"/>
    </source>
</evidence>
<dbReference type="RefSeq" id="WP_059052423.1">
    <property type="nucleotide sequence ID" value="NZ_LOJF01000001.1"/>
</dbReference>
<dbReference type="Gene3D" id="3.40.50.150">
    <property type="entry name" value="Vaccinia Virus protein VP39"/>
    <property type="match status" value="1"/>
</dbReference>
<dbReference type="InterPro" id="IPR004556">
    <property type="entry name" value="HemK-like"/>
</dbReference>
<feature type="binding site" evidence="5">
    <location>
        <begin position="259"/>
        <end position="262"/>
    </location>
    <ligand>
        <name>substrate</name>
    </ligand>
</feature>
<name>A0A124EGX1_TRASO</name>
<dbReference type="InterPro" id="IPR029063">
    <property type="entry name" value="SAM-dependent_MTases_sf"/>
</dbReference>
<comment type="caution">
    <text evidence="9">The sequence shown here is derived from an EMBL/GenBank/DDBJ whole genome shotgun (WGS) entry which is preliminary data.</text>
</comment>
<feature type="binding site" evidence="5">
    <location>
        <position position="212"/>
    </location>
    <ligand>
        <name>S-adenosyl-L-methionine</name>
        <dbReference type="ChEBI" id="CHEBI:59789"/>
    </ligand>
</feature>
<dbReference type="EMBL" id="LOJF01000001">
    <property type="protein sequence ID" value="KUH58798.1"/>
    <property type="molecule type" value="Genomic_DNA"/>
</dbReference>
<dbReference type="Proteomes" id="UP000054078">
    <property type="component" value="Unassembled WGS sequence"/>
</dbReference>
<gene>
    <name evidence="5" type="primary">prmC</name>
    <name evidence="9" type="ORF">AUL39_00090</name>
</gene>
<feature type="region of interest" description="Disordered" evidence="6">
    <location>
        <begin position="134"/>
        <end position="176"/>
    </location>
</feature>
<comment type="catalytic activity">
    <reaction evidence="4 5">
        <text>L-glutaminyl-[peptide chain release factor] + S-adenosyl-L-methionine = N(5)-methyl-L-glutaminyl-[peptide chain release factor] + S-adenosyl-L-homocysteine + H(+)</text>
        <dbReference type="Rhea" id="RHEA:42896"/>
        <dbReference type="Rhea" id="RHEA-COMP:10271"/>
        <dbReference type="Rhea" id="RHEA-COMP:10272"/>
        <dbReference type="ChEBI" id="CHEBI:15378"/>
        <dbReference type="ChEBI" id="CHEBI:30011"/>
        <dbReference type="ChEBI" id="CHEBI:57856"/>
        <dbReference type="ChEBI" id="CHEBI:59789"/>
        <dbReference type="ChEBI" id="CHEBI:61891"/>
        <dbReference type="EC" id="2.1.1.297"/>
    </reaction>
</comment>
<dbReference type="PROSITE" id="PS00092">
    <property type="entry name" value="N6_MTASE"/>
    <property type="match status" value="1"/>
</dbReference>
<dbReference type="Pfam" id="PF17827">
    <property type="entry name" value="PrmC_N"/>
    <property type="match status" value="1"/>
</dbReference>
<keyword evidence="10" id="KW-1185">Reference proteome</keyword>
<evidence type="ECO:0000259" key="8">
    <source>
        <dbReference type="Pfam" id="PF17827"/>
    </source>
</evidence>
<feature type="binding site" evidence="5">
    <location>
        <position position="259"/>
    </location>
    <ligand>
        <name>S-adenosyl-L-methionine</name>
        <dbReference type="ChEBI" id="CHEBI:59789"/>
    </ligand>
</feature>
<evidence type="ECO:0000256" key="5">
    <source>
        <dbReference type="HAMAP-Rule" id="MF_02126"/>
    </source>
</evidence>
<dbReference type="PANTHER" id="PTHR18895:SF74">
    <property type="entry name" value="MTRF1L RELEASE FACTOR GLUTAMINE METHYLTRANSFERASE"/>
    <property type="match status" value="1"/>
</dbReference>
<dbReference type="GO" id="GO:0003676">
    <property type="term" value="F:nucleic acid binding"/>
    <property type="evidence" value="ECO:0007669"/>
    <property type="project" value="InterPro"/>
</dbReference>
<feature type="domain" description="Release factor glutamine methyltransferase N-terminal" evidence="8">
    <location>
        <begin position="14"/>
        <end position="83"/>
    </location>
</feature>
<keyword evidence="2 5" id="KW-0808">Transferase</keyword>
<evidence type="ECO:0000313" key="9">
    <source>
        <dbReference type="EMBL" id="KUH58798.1"/>
    </source>
</evidence>
<sequence>MSQSRQETWTVRRILDWTRGYLERKGDEHPRLSAEWLISDVTGLSRVQIYMNFDKPLTPSELDAMHDAVVRRGRGEPLQYVTGEMPFRHIVLHCERGVLIPRPETEVLVDAALEGVDAASLTFPAILGDVPAPVEDESEEEASPQSDQHGETDAASDGQPAEPAEPTEPAAPAAPPVLVEPGCRVLEIGTGTGCIALSIASERPGTRVVATDLSPQAVALATRNRDALGLEHAVSVVDGDLAAAVDPELMGTFSVLVSNPPYIPSAVVPTLPQEVIGYEPGLALDGGEDGLDVFRRILELAPRALAPGGMLCCELFEDNVETAAELVRAQGGWASAEVREDLTHRPRVLVAVREG</sequence>
<comment type="function">
    <text evidence="5">Methylates the class 1 translation termination release factors RF1/PrfA and RF2/PrfB on the glutamine residue of the universally conserved GGQ motif.</text>
</comment>